<sequence length="423" mass="50025">MITDLFRRIIGKKDKFLFRGYQEKMVDFNTIDQETGIYIHIPFCQTLCPYCPYNKVLYDRNKALAYKEALLQELMLYQEYMSSKNITSVYIGGGTPTLLLPELREILAFIRDTYHFQGDIGIEIHPNDASEALFRELETLGIDLISLGVQTFNDQILKQLGRTYCSHDIDQVLAMVKNFHFKCVDVDIMTNLPGQTMEDITYDLQRVYSYKIDQLSIYPLIIFPLTNLGKQIKQKGLRRFSEIQEGKILNLIDTISQQHGYKRSSVWTYGKNQHNRYTSVTRESFIGLGAGATSLFGNYFYLNTFHVDEYIRALQQKRMPINLVNTMNKREKMIFWIFWRCYDGVIDTQRFHQLFDEDIEKEFRLLFGLLKSFRFCNKQGSNYLLTDWGRFAYHYVEKQYSLHYLNHLWAASMQQPWIKEIKL</sequence>
<organism evidence="7 8">
    <name type="scientific">Desulforamulus aeronauticus DSM 10349</name>
    <dbReference type="NCBI Taxonomy" id="1121421"/>
    <lineage>
        <taxon>Bacteria</taxon>
        <taxon>Bacillati</taxon>
        <taxon>Bacillota</taxon>
        <taxon>Clostridia</taxon>
        <taxon>Eubacteriales</taxon>
        <taxon>Peptococcaceae</taxon>
        <taxon>Desulforamulus</taxon>
    </lineage>
</organism>
<keyword evidence="4" id="KW-0408">Iron</keyword>
<feature type="domain" description="Radical SAM core" evidence="6">
    <location>
        <begin position="29"/>
        <end position="258"/>
    </location>
</feature>
<accession>A0A1M6QAG1</accession>
<evidence type="ECO:0000256" key="1">
    <source>
        <dbReference type="ARBA" id="ARBA00017228"/>
    </source>
</evidence>
<dbReference type="PANTHER" id="PTHR13932:SF5">
    <property type="entry name" value="RADICAL S-ADENOSYL METHIONINE DOMAIN-CONTAINING PROTEIN 1, MITOCHONDRIAL"/>
    <property type="match status" value="1"/>
</dbReference>
<dbReference type="InterPro" id="IPR006638">
    <property type="entry name" value="Elp3/MiaA/NifB-like_rSAM"/>
</dbReference>
<dbReference type="SMART" id="SM00729">
    <property type="entry name" value="Elp3"/>
    <property type="match status" value="1"/>
</dbReference>
<dbReference type="EMBL" id="FRAR01000008">
    <property type="protein sequence ID" value="SHK17269.1"/>
    <property type="molecule type" value="Genomic_DNA"/>
</dbReference>
<dbReference type="GO" id="GO:0003824">
    <property type="term" value="F:catalytic activity"/>
    <property type="evidence" value="ECO:0007669"/>
    <property type="project" value="InterPro"/>
</dbReference>
<evidence type="ECO:0000256" key="5">
    <source>
        <dbReference type="ARBA" id="ARBA00023014"/>
    </source>
</evidence>
<dbReference type="STRING" id="1121421.SAMN02745123_00929"/>
<dbReference type="GO" id="GO:0051539">
    <property type="term" value="F:4 iron, 4 sulfur cluster binding"/>
    <property type="evidence" value="ECO:0007669"/>
    <property type="project" value="TreeGrafter"/>
</dbReference>
<protein>
    <recommendedName>
        <fullName evidence="1">Heme chaperone HemW</fullName>
    </recommendedName>
</protein>
<dbReference type="SFLD" id="SFLDS00029">
    <property type="entry name" value="Radical_SAM"/>
    <property type="match status" value="1"/>
</dbReference>
<keyword evidence="2" id="KW-0949">S-adenosyl-L-methionine</keyword>
<dbReference type="PANTHER" id="PTHR13932">
    <property type="entry name" value="COPROPORPHYRINIGEN III OXIDASE"/>
    <property type="match status" value="1"/>
</dbReference>
<evidence type="ECO:0000313" key="8">
    <source>
        <dbReference type="Proteomes" id="UP000183997"/>
    </source>
</evidence>
<proteinExistence type="predicted"/>
<dbReference type="GO" id="GO:0046872">
    <property type="term" value="F:metal ion binding"/>
    <property type="evidence" value="ECO:0007669"/>
    <property type="project" value="UniProtKB-KW"/>
</dbReference>
<evidence type="ECO:0000256" key="4">
    <source>
        <dbReference type="ARBA" id="ARBA00023004"/>
    </source>
</evidence>
<dbReference type="SFLD" id="SFLDG01065">
    <property type="entry name" value="anaerobic_coproporphyrinogen-I"/>
    <property type="match status" value="1"/>
</dbReference>
<dbReference type="PROSITE" id="PS51918">
    <property type="entry name" value="RADICAL_SAM"/>
    <property type="match status" value="1"/>
</dbReference>
<dbReference type="InterPro" id="IPR034505">
    <property type="entry name" value="Coproporphyrinogen-III_oxidase"/>
</dbReference>
<dbReference type="GO" id="GO:0006779">
    <property type="term" value="P:porphyrin-containing compound biosynthetic process"/>
    <property type="evidence" value="ECO:0007669"/>
    <property type="project" value="TreeGrafter"/>
</dbReference>
<keyword evidence="3" id="KW-0479">Metal-binding</keyword>
<keyword evidence="5" id="KW-0411">Iron-sulfur</keyword>
<dbReference type="AlphaFoldDB" id="A0A1M6QAG1"/>
<evidence type="ECO:0000259" key="6">
    <source>
        <dbReference type="PROSITE" id="PS51918"/>
    </source>
</evidence>
<dbReference type="RefSeq" id="WP_072911294.1">
    <property type="nucleotide sequence ID" value="NZ_FRAR01000008.1"/>
</dbReference>
<dbReference type="Gene3D" id="3.20.20.70">
    <property type="entry name" value="Aldolase class I"/>
    <property type="match status" value="1"/>
</dbReference>
<name>A0A1M6QAG1_9FIRM</name>
<keyword evidence="8" id="KW-1185">Reference proteome</keyword>
<dbReference type="SUPFAM" id="SSF102114">
    <property type="entry name" value="Radical SAM enzymes"/>
    <property type="match status" value="1"/>
</dbReference>
<gene>
    <name evidence="7" type="ORF">SAMN02745123_00929</name>
</gene>
<reference evidence="8" key="1">
    <citation type="submission" date="2016-11" db="EMBL/GenBank/DDBJ databases">
        <authorList>
            <person name="Varghese N."/>
            <person name="Submissions S."/>
        </authorList>
    </citation>
    <scope>NUCLEOTIDE SEQUENCE [LARGE SCALE GENOMIC DNA]</scope>
    <source>
        <strain evidence="8">DSM 10349</strain>
    </source>
</reference>
<dbReference type="InterPro" id="IPR058240">
    <property type="entry name" value="rSAM_sf"/>
</dbReference>
<dbReference type="InterPro" id="IPR007197">
    <property type="entry name" value="rSAM"/>
</dbReference>
<dbReference type="OrthoDB" id="9808022at2"/>
<evidence type="ECO:0000256" key="3">
    <source>
        <dbReference type="ARBA" id="ARBA00022723"/>
    </source>
</evidence>
<evidence type="ECO:0000313" key="7">
    <source>
        <dbReference type="EMBL" id="SHK17269.1"/>
    </source>
</evidence>
<evidence type="ECO:0000256" key="2">
    <source>
        <dbReference type="ARBA" id="ARBA00022691"/>
    </source>
</evidence>
<dbReference type="GO" id="GO:0005737">
    <property type="term" value="C:cytoplasm"/>
    <property type="evidence" value="ECO:0007669"/>
    <property type="project" value="TreeGrafter"/>
</dbReference>
<dbReference type="SFLD" id="SFLDG01082">
    <property type="entry name" value="B12-binding_domain_containing"/>
    <property type="match status" value="1"/>
</dbReference>
<dbReference type="InterPro" id="IPR013785">
    <property type="entry name" value="Aldolase_TIM"/>
</dbReference>
<dbReference type="Proteomes" id="UP000183997">
    <property type="component" value="Unassembled WGS sequence"/>
</dbReference>
<dbReference type="CDD" id="cd01335">
    <property type="entry name" value="Radical_SAM"/>
    <property type="match status" value="1"/>
</dbReference>
<dbReference type="Pfam" id="PF04055">
    <property type="entry name" value="Radical_SAM"/>
    <property type="match status" value="1"/>
</dbReference>